<protein>
    <submittedName>
        <fullName evidence="1">Uncharacterized protein</fullName>
    </submittedName>
</protein>
<reference evidence="1" key="1">
    <citation type="submission" date="2022-03" db="EMBL/GenBank/DDBJ databases">
        <authorList>
            <person name="Sayadi A."/>
        </authorList>
    </citation>
    <scope>NUCLEOTIDE SEQUENCE</scope>
</reference>
<gene>
    <name evidence="1" type="ORF">ACAOBT_LOCUS13284</name>
</gene>
<dbReference type="Proteomes" id="UP001152888">
    <property type="component" value="Unassembled WGS sequence"/>
</dbReference>
<evidence type="ECO:0000313" key="1">
    <source>
        <dbReference type="EMBL" id="CAH1978924.1"/>
    </source>
</evidence>
<keyword evidence="2" id="KW-1185">Reference proteome</keyword>
<name>A0A9P0KS42_ACAOB</name>
<comment type="caution">
    <text evidence="1">The sequence shown here is derived from an EMBL/GenBank/DDBJ whole genome shotgun (WGS) entry which is preliminary data.</text>
</comment>
<dbReference type="EMBL" id="CAKOFQ010006875">
    <property type="protein sequence ID" value="CAH1978924.1"/>
    <property type="molecule type" value="Genomic_DNA"/>
</dbReference>
<accession>A0A9P0KS42</accession>
<dbReference type="OrthoDB" id="8693905at2759"/>
<evidence type="ECO:0000313" key="2">
    <source>
        <dbReference type="Proteomes" id="UP001152888"/>
    </source>
</evidence>
<sequence length="38" mass="4454">MLRKKSRYCIPSNRFGRINGPMSIQFTMPTQTFTENVC</sequence>
<proteinExistence type="predicted"/>
<organism evidence="1 2">
    <name type="scientific">Acanthoscelides obtectus</name>
    <name type="common">Bean weevil</name>
    <name type="synonym">Bruchus obtectus</name>
    <dbReference type="NCBI Taxonomy" id="200917"/>
    <lineage>
        <taxon>Eukaryota</taxon>
        <taxon>Metazoa</taxon>
        <taxon>Ecdysozoa</taxon>
        <taxon>Arthropoda</taxon>
        <taxon>Hexapoda</taxon>
        <taxon>Insecta</taxon>
        <taxon>Pterygota</taxon>
        <taxon>Neoptera</taxon>
        <taxon>Endopterygota</taxon>
        <taxon>Coleoptera</taxon>
        <taxon>Polyphaga</taxon>
        <taxon>Cucujiformia</taxon>
        <taxon>Chrysomeloidea</taxon>
        <taxon>Chrysomelidae</taxon>
        <taxon>Bruchinae</taxon>
        <taxon>Bruchini</taxon>
        <taxon>Acanthoscelides</taxon>
    </lineage>
</organism>
<dbReference type="AlphaFoldDB" id="A0A9P0KS42"/>